<evidence type="ECO:0000259" key="15">
    <source>
        <dbReference type="Pfam" id="PF01292"/>
    </source>
</evidence>
<evidence type="ECO:0000256" key="8">
    <source>
        <dbReference type="ARBA" id="ARBA00022982"/>
    </source>
</evidence>
<keyword evidence="3" id="KW-0813">Transport</keyword>
<dbReference type="EMBL" id="DF970185">
    <property type="protein sequence ID" value="GAP66057.1"/>
    <property type="molecule type" value="Genomic_DNA"/>
</dbReference>
<dbReference type="Proteomes" id="UP000253740">
    <property type="component" value="Unassembled WGS sequence"/>
</dbReference>
<dbReference type="GO" id="GO:0005886">
    <property type="term" value="C:plasma membrane"/>
    <property type="evidence" value="ECO:0007669"/>
    <property type="project" value="UniProtKB-SubCell"/>
</dbReference>
<comment type="subcellular location">
    <subcellularLocation>
        <location evidence="2">Cell membrane</location>
        <topology evidence="2">Multi-pass membrane protein</topology>
    </subcellularLocation>
</comment>
<feature type="domain" description="Cytochrome b561 bacterial/Ni-hydrogenase" evidence="15">
    <location>
        <begin position="42"/>
        <end position="213"/>
    </location>
</feature>
<evidence type="ECO:0000256" key="1">
    <source>
        <dbReference type="ARBA" id="ARBA00001970"/>
    </source>
</evidence>
<dbReference type="InterPro" id="IPR016174">
    <property type="entry name" value="Di-haem_cyt_TM"/>
</dbReference>
<accession>A0A0K8QNR2</accession>
<dbReference type="SUPFAM" id="SSF81342">
    <property type="entry name" value="Transmembrane di-heme cytochromes"/>
    <property type="match status" value="1"/>
</dbReference>
<keyword evidence="5" id="KW-0349">Heme</keyword>
<feature type="transmembrane region" description="Helical" evidence="14">
    <location>
        <begin position="128"/>
        <end position="147"/>
    </location>
</feature>
<dbReference type="STRING" id="1475481.GCA_000953855_01377"/>
<name>A0A0K8QNR2_9GAMM</name>
<proteinExistence type="inferred from homology"/>
<feature type="transmembrane region" description="Helical" evidence="14">
    <location>
        <begin position="49"/>
        <end position="65"/>
    </location>
</feature>
<evidence type="ECO:0000256" key="6">
    <source>
        <dbReference type="ARBA" id="ARBA00022692"/>
    </source>
</evidence>
<feature type="transmembrane region" description="Helical" evidence="14">
    <location>
        <begin position="85"/>
        <end position="102"/>
    </location>
</feature>
<comment type="similarity">
    <text evidence="12">Belongs to the cytochrome b561 family.</text>
</comment>
<dbReference type="GO" id="GO:0022904">
    <property type="term" value="P:respiratory electron transport chain"/>
    <property type="evidence" value="ECO:0007669"/>
    <property type="project" value="InterPro"/>
</dbReference>
<keyword evidence="11 14" id="KW-0472">Membrane</keyword>
<protein>
    <submittedName>
        <fullName evidence="16">Cytochrome b561</fullName>
    </submittedName>
</protein>
<dbReference type="InterPro" id="IPR011577">
    <property type="entry name" value="Cyt_b561_bac/Ni-Hgenase"/>
</dbReference>
<keyword evidence="17" id="KW-1185">Reference proteome</keyword>
<keyword evidence="8" id="KW-0249">Electron transport</keyword>
<dbReference type="AlphaFoldDB" id="A0A0K8QNR2"/>
<organism evidence="16">
    <name type="scientific">Mizugakiibacter sediminis</name>
    <dbReference type="NCBI Taxonomy" id="1475481"/>
    <lineage>
        <taxon>Bacteria</taxon>
        <taxon>Pseudomonadati</taxon>
        <taxon>Pseudomonadota</taxon>
        <taxon>Gammaproteobacteria</taxon>
        <taxon>Lysobacterales</taxon>
        <taxon>Rhodanobacteraceae</taxon>
        <taxon>Mizugakiibacter</taxon>
    </lineage>
</organism>
<gene>
    <name evidence="16" type="ORF">MBSD_n1359</name>
</gene>
<comment type="cofactor">
    <cofactor evidence="1">
        <name>heme b</name>
        <dbReference type="ChEBI" id="CHEBI:60344"/>
    </cofactor>
</comment>
<evidence type="ECO:0000256" key="2">
    <source>
        <dbReference type="ARBA" id="ARBA00004651"/>
    </source>
</evidence>
<evidence type="ECO:0000256" key="4">
    <source>
        <dbReference type="ARBA" id="ARBA00022475"/>
    </source>
</evidence>
<evidence type="ECO:0000256" key="14">
    <source>
        <dbReference type="SAM" id="Phobius"/>
    </source>
</evidence>
<keyword evidence="4" id="KW-1003">Cell membrane</keyword>
<evidence type="ECO:0000256" key="3">
    <source>
        <dbReference type="ARBA" id="ARBA00022448"/>
    </source>
</evidence>
<evidence type="ECO:0000313" key="17">
    <source>
        <dbReference type="Proteomes" id="UP000253740"/>
    </source>
</evidence>
<dbReference type="Pfam" id="PF01292">
    <property type="entry name" value="Ni_hydr_CYTB"/>
    <property type="match status" value="1"/>
</dbReference>
<evidence type="ECO:0000256" key="10">
    <source>
        <dbReference type="ARBA" id="ARBA00023004"/>
    </source>
</evidence>
<feature type="compositionally biased region" description="Low complexity" evidence="13">
    <location>
        <begin position="1"/>
        <end position="20"/>
    </location>
</feature>
<sequence>MIAVKAGADPALSADAARPPRAARPEAKEHRMATLAAAARPRYAVPVRWLHWLGFILVALAYLFIELKGYVPKGTPLREALKQYHFWAGLGVLLLLLPRVWARARHGTPPITPTPAGWMELLGRLTHLALYLFLLVQPLLGLVVLQLDGGSVNFPGGLALPSFLAAPNHELAHDFEEIHETLGEIFYWVIGLHIAAALWHHFVSRDDTLKRML</sequence>
<feature type="region of interest" description="Disordered" evidence="13">
    <location>
        <begin position="1"/>
        <end position="26"/>
    </location>
</feature>
<evidence type="ECO:0000313" key="16">
    <source>
        <dbReference type="EMBL" id="GAP66057.1"/>
    </source>
</evidence>
<reference evidence="16" key="1">
    <citation type="submission" date="2015-08" db="EMBL/GenBank/DDBJ databases">
        <title>Complete DNA Sequence of Pseudomonas syringae pv. actinidiae, the Causal Agent of Kiwifruit Canker Disease.</title>
        <authorList>
            <person name="Rikkerink E.H.A."/>
            <person name="Fineran P.C."/>
        </authorList>
    </citation>
    <scope>NUCLEOTIDE SEQUENCE</scope>
    <source>
        <strain evidence="16">SkMP5</strain>
    </source>
</reference>
<keyword evidence="10" id="KW-0408">Iron</keyword>
<dbReference type="InterPro" id="IPR052168">
    <property type="entry name" value="Cytochrome_b561_oxidase"/>
</dbReference>
<keyword evidence="7" id="KW-0479">Metal-binding</keyword>
<evidence type="ECO:0000256" key="5">
    <source>
        <dbReference type="ARBA" id="ARBA00022617"/>
    </source>
</evidence>
<evidence type="ECO:0000256" key="9">
    <source>
        <dbReference type="ARBA" id="ARBA00022989"/>
    </source>
</evidence>
<evidence type="ECO:0000256" key="11">
    <source>
        <dbReference type="ARBA" id="ARBA00023136"/>
    </source>
</evidence>
<keyword evidence="9 14" id="KW-1133">Transmembrane helix</keyword>
<dbReference type="PANTHER" id="PTHR30529">
    <property type="entry name" value="CYTOCHROME B561"/>
    <property type="match status" value="1"/>
</dbReference>
<dbReference type="GO" id="GO:0020037">
    <property type="term" value="F:heme binding"/>
    <property type="evidence" value="ECO:0007669"/>
    <property type="project" value="TreeGrafter"/>
</dbReference>
<evidence type="ECO:0000256" key="13">
    <source>
        <dbReference type="SAM" id="MobiDB-lite"/>
    </source>
</evidence>
<dbReference type="GO" id="GO:0046872">
    <property type="term" value="F:metal ion binding"/>
    <property type="evidence" value="ECO:0007669"/>
    <property type="project" value="UniProtKB-KW"/>
</dbReference>
<feature type="transmembrane region" description="Helical" evidence="14">
    <location>
        <begin position="185"/>
        <end position="203"/>
    </location>
</feature>
<dbReference type="PANTHER" id="PTHR30529:SF3">
    <property type="entry name" value="CYTOCHROME B561 HOMOLOG 1"/>
    <property type="match status" value="1"/>
</dbReference>
<dbReference type="GO" id="GO:0009055">
    <property type="term" value="F:electron transfer activity"/>
    <property type="evidence" value="ECO:0007669"/>
    <property type="project" value="InterPro"/>
</dbReference>
<keyword evidence="6 14" id="KW-0812">Transmembrane</keyword>
<evidence type="ECO:0000256" key="12">
    <source>
        <dbReference type="ARBA" id="ARBA00037975"/>
    </source>
</evidence>
<evidence type="ECO:0000256" key="7">
    <source>
        <dbReference type="ARBA" id="ARBA00022723"/>
    </source>
</evidence>